<dbReference type="PROSITE" id="PS50263">
    <property type="entry name" value="CN_HYDROLASE"/>
    <property type="match status" value="1"/>
</dbReference>
<dbReference type="EC" id="3.5.1.49" evidence="4"/>
<dbReference type="EC" id="3.5.1.4" evidence="4"/>
<dbReference type="SUPFAM" id="SSF56317">
    <property type="entry name" value="Carbon-nitrogen hydrolase"/>
    <property type="match status" value="1"/>
</dbReference>
<dbReference type="InterPro" id="IPR003010">
    <property type="entry name" value="C-N_Hydrolase"/>
</dbReference>
<dbReference type="InterPro" id="IPR036526">
    <property type="entry name" value="C-N_Hydrolase_sf"/>
</dbReference>
<gene>
    <name evidence="4" type="primary">amiE</name>
    <name evidence="4" type="ORF">NCTC10994_03412</name>
</gene>
<dbReference type="GO" id="GO:0033388">
    <property type="term" value="P:putrescine biosynthetic process from arginine"/>
    <property type="evidence" value="ECO:0007669"/>
    <property type="project" value="TreeGrafter"/>
</dbReference>
<reference evidence="4 5" key="1">
    <citation type="submission" date="2018-06" db="EMBL/GenBank/DDBJ databases">
        <authorList>
            <consortium name="Pathogen Informatics"/>
            <person name="Doyle S."/>
        </authorList>
    </citation>
    <scope>NUCLEOTIDE SEQUENCE [LARGE SCALE GENOMIC DNA]</scope>
    <source>
        <strain evidence="4 5">NCTC10994</strain>
    </source>
</reference>
<accession>A0A2X4UD12</accession>
<dbReference type="RefSeq" id="WP_072703907.1">
    <property type="nucleotide sequence ID" value="NZ_JAFBBL010000001.1"/>
</dbReference>
<dbReference type="EMBL" id="LS483468">
    <property type="protein sequence ID" value="SQI36741.1"/>
    <property type="molecule type" value="Genomic_DNA"/>
</dbReference>
<organism evidence="4 5">
    <name type="scientific">Rhodococcus coprophilus</name>
    <dbReference type="NCBI Taxonomy" id="38310"/>
    <lineage>
        <taxon>Bacteria</taxon>
        <taxon>Bacillati</taxon>
        <taxon>Actinomycetota</taxon>
        <taxon>Actinomycetes</taxon>
        <taxon>Mycobacteriales</taxon>
        <taxon>Nocardiaceae</taxon>
        <taxon>Rhodococcus</taxon>
    </lineage>
</organism>
<dbReference type="PANTHER" id="PTHR43674">
    <property type="entry name" value="NITRILASE C965.09-RELATED"/>
    <property type="match status" value="1"/>
</dbReference>
<dbReference type="GO" id="GO:0004328">
    <property type="term" value="F:formamidase activity"/>
    <property type="evidence" value="ECO:0007669"/>
    <property type="project" value="UniProtKB-EC"/>
</dbReference>
<dbReference type="Pfam" id="PF00795">
    <property type="entry name" value="CN_hydrolase"/>
    <property type="match status" value="1"/>
</dbReference>
<feature type="region of interest" description="Disordered" evidence="2">
    <location>
        <begin position="318"/>
        <end position="344"/>
    </location>
</feature>
<dbReference type="Gene3D" id="3.60.110.10">
    <property type="entry name" value="Carbon-nitrogen hydrolase"/>
    <property type="match status" value="1"/>
</dbReference>
<dbReference type="STRING" id="1219011.GCA_001895045_03714"/>
<evidence type="ECO:0000256" key="2">
    <source>
        <dbReference type="SAM" id="MobiDB-lite"/>
    </source>
</evidence>
<dbReference type="GO" id="GO:0050126">
    <property type="term" value="F:N-carbamoylputrescine amidase activity"/>
    <property type="evidence" value="ECO:0007669"/>
    <property type="project" value="TreeGrafter"/>
</dbReference>
<dbReference type="CDD" id="cd07565">
    <property type="entry name" value="aliphatic_amidase"/>
    <property type="match status" value="1"/>
</dbReference>
<evidence type="ECO:0000259" key="3">
    <source>
        <dbReference type="PROSITE" id="PS50263"/>
    </source>
</evidence>
<dbReference type="KEGG" id="rcr:NCTC10994_03412"/>
<protein>
    <submittedName>
        <fullName evidence="4">Acylamide amidohydrolase</fullName>
        <ecNumber evidence="4">3.5.1.4</ecNumber>
        <ecNumber evidence="4">3.5.1.49</ecNumber>
    </submittedName>
</protein>
<dbReference type="PANTHER" id="PTHR43674:SF15">
    <property type="entry name" value="FORMAMIDASE"/>
    <property type="match status" value="1"/>
</dbReference>
<dbReference type="Proteomes" id="UP000249091">
    <property type="component" value="Chromosome 1"/>
</dbReference>
<dbReference type="AlphaFoldDB" id="A0A2X4UD12"/>
<dbReference type="NCBIfam" id="NF009803">
    <property type="entry name" value="PRK13287.1"/>
    <property type="match status" value="1"/>
</dbReference>
<evidence type="ECO:0000313" key="5">
    <source>
        <dbReference type="Proteomes" id="UP000249091"/>
    </source>
</evidence>
<evidence type="ECO:0000256" key="1">
    <source>
        <dbReference type="ARBA" id="ARBA00022801"/>
    </source>
</evidence>
<keyword evidence="5" id="KW-1185">Reference proteome</keyword>
<dbReference type="InterPro" id="IPR050345">
    <property type="entry name" value="Aliph_Amidase/BUP"/>
</dbReference>
<feature type="domain" description="CN hydrolase" evidence="3">
    <location>
        <begin position="14"/>
        <end position="259"/>
    </location>
</feature>
<evidence type="ECO:0000313" key="4">
    <source>
        <dbReference type="EMBL" id="SQI36741.1"/>
    </source>
</evidence>
<keyword evidence="1 4" id="KW-0378">Hydrolase</keyword>
<name>A0A2X4UD12_9NOCA</name>
<sequence length="344" mass="37066">MTGLGGLNPSPSSLTLGLVQQQVPLVETTADVDAATDRVVAALRAAKEGFSALDLVVFPEYSLHGLRKSGWARDELMCDLDGPQVERLRLACREAGVWGCFSVMERNPKGAPFNSGIIVDSAGEIALYVRKLHPWTPKEPWEPGDIGVPVCRGPKGSVLSMLICHDGMFPEVAREACYRGANVLLRTAGYKFPLKQSWRITNEANAFQNLAYTASVCLAGHDGNGIPSMGEAMVCDFEGTIVERGDSTPDRVVTATIEPARADAARREWGVENNIYQLGHRGYTALAGGATDCPYTYMSDLVSGRYRVPWEDEVQIVDGTGEGYGPPREAGSSVDTARGGLEAR</sequence>
<proteinExistence type="predicted"/>